<dbReference type="GO" id="GO:0045892">
    <property type="term" value="P:negative regulation of DNA-templated transcription"/>
    <property type="evidence" value="ECO:0007669"/>
    <property type="project" value="InterPro"/>
</dbReference>
<evidence type="ECO:0000256" key="7">
    <source>
        <dbReference type="SAM" id="MobiDB-lite"/>
    </source>
</evidence>
<dbReference type="GO" id="GO:0044781">
    <property type="term" value="P:bacterial-type flagellum organization"/>
    <property type="evidence" value="ECO:0007669"/>
    <property type="project" value="UniProtKB-KW"/>
</dbReference>
<keyword evidence="3" id="KW-0678">Repressor</keyword>
<keyword evidence="6" id="KW-0804">Transcription</keyword>
<feature type="compositionally biased region" description="Polar residues" evidence="7">
    <location>
        <begin position="58"/>
        <end position="68"/>
    </location>
</feature>
<dbReference type="Pfam" id="PF04316">
    <property type="entry name" value="FlgM"/>
    <property type="match status" value="1"/>
</dbReference>
<evidence type="ECO:0000256" key="4">
    <source>
        <dbReference type="ARBA" id="ARBA00022795"/>
    </source>
</evidence>
<name>A0A1I2KLS7_9BACI</name>
<dbReference type="InterPro" id="IPR031316">
    <property type="entry name" value="FlgM_C"/>
</dbReference>
<evidence type="ECO:0000256" key="1">
    <source>
        <dbReference type="ARBA" id="ARBA00005322"/>
    </source>
</evidence>
<reference evidence="10" key="1">
    <citation type="submission" date="2016-10" db="EMBL/GenBank/DDBJ databases">
        <authorList>
            <person name="Varghese N."/>
            <person name="Submissions S."/>
        </authorList>
    </citation>
    <scope>NUCLEOTIDE SEQUENCE [LARGE SCALE GENOMIC DNA]</scope>
    <source>
        <strain evidence="10">FP5</strain>
    </source>
</reference>
<gene>
    <name evidence="9" type="ORF">SAMN05216353_10578</name>
</gene>
<organism evidence="9 10">
    <name type="scientific">Halobacillus alkaliphilus</name>
    <dbReference type="NCBI Taxonomy" id="396056"/>
    <lineage>
        <taxon>Bacteria</taxon>
        <taxon>Bacillati</taxon>
        <taxon>Bacillota</taxon>
        <taxon>Bacilli</taxon>
        <taxon>Bacillales</taxon>
        <taxon>Bacillaceae</taxon>
        <taxon>Halobacillus</taxon>
    </lineage>
</organism>
<dbReference type="AlphaFoldDB" id="A0A1I2KLS7"/>
<accession>A0A1I2KLS7</accession>
<evidence type="ECO:0000313" key="10">
    <source>
        <dbReference type="Proteomes" id="UP000198897"/>
    </source>
</evidence>
<dbReference type="Proteomes" id="UP000198897">
    <property type="component" value="Unassembled WGS sequence"/>
</dbReference>
<evidence type="ECO:0000256" key="6">
    <source>
        <dbReference type="ARBA" id="ARBA00023163"/>
    </source>
</evidence>
<evidence type="ECO:0000256" key="3">
    <source>
        <dbReference type="ARBA" id="ARBA00022491"/>
    </source>
</evidence>
<dbReference type="Gene3D" id="6.10.140.30">
    <property type="entry name" value="Anti-sigma-28 factor FlgM"/>
    <property type="match status" value="1"/>
</dbReference>
<keyword evidence="4" id="KW-1005">Bacterial flagellum biogenesis</keyword>
<evidence type="ECO:0000259" key="8">
    <source>
        <dbReference type="Pfam" id="PF04316"/>
    </source>
</evidence>
<feature type="region of interest" description="Disordered" evidence="7">
    <location>
        <begin position="53"/>
        <end position="75"/>
    </location>
</feature>
<feature type="domain" description="Anti-sigma-28 factor FlgM C-terminal" evidence="8">
    <location>
        <begin position="54"/>
        <end position="104"/>
    </location>
</feature>
<dbReference type="InterPro" id="IPR035890">
    <property type="entry name" value="Anti-sigma-28_factor_FlgM_sf"/>
</dbReference>
<evidence type="ECO:0000256" key="2">
    <source>
        <dbReference type="ARBA" id="ARBA00017823"/>
    </source>
</evidence>
<evidence type="ECO:0000313" key="9">
    <source>
        <dbReference type="EMBL" id="SFF67925.1"/>
    </source>
</evidence>
<protein>
    <recommendedName>
        <fullName evidence="2">Negative regulator of flagellin synthesis</fullName>
    </recommendedName>
</protein>
<keyword evidence="5" id="KW-0805">Transcription regulation</keyword>
<dbReference type="SUPFAM" id="SSF101498">
    <property type="entry name" value="Anti-sigma factor FlgM"/>
    <property type="match status" value="1"/>
</dbReference>
<keyword evidence="10" id="KW-1185">Reference proteome</keyword>
<sequence>MLGHPDDIKRNHRYYLRKEVSGMRINGPNQTNFNPYTKQVNKPAEVKNQIKPQDKVEISSQAKQMQSAEKTDPVRQKMIEELKIKVESGNYKSDPKETAKNMLNFWSNKN</sequence>
<evidence type="ECO:0000256" key="5">
    <source>
        <dbReference type="ARBA" id="ARBA00023015"/>
    </source>
</evidence>
<dbReference type="InterPro" id="IPR007412">
    <property type="entry name" value="FlgM"/>
</dbReference>
<proteinExistence type="inferred from homology"/>
<comment type="similarity">
    <text evidence="1">Belongs to the FlgM family.</text>
</comment>
<dbReference type="NCBIfam" id="TIGR03824">
    <property type="entry name" value="FlgM_jcvi"/>
    <property type="match status" value="1"/>
</dbReference>
<dbReference type="EMBL" id="FOOG01000005">
    <property type="protein sequence ID" value="SFF67925.1"/>
    <property type="molecule type" value="Genomic_DNA"/>
</dbReference>